<dbReference type="Pfam" id="PF21010">
    <property type="entry name" value="HA2_C"/>
    <property type="match status" value="1"/>
</dbReference>
<dbReference type="PROSITE" id="PS51194">
    <property type="entry name" value="HELICASE_CTER"/>
    <property type="match status" value="1"/>
</dbReference>
<dbReference type="CDD" id="cd18791">
    <property type="entry name" value="SF2_C_RHA"/>
    <property type="match status" value="1"/>
</dbReference>
<feature type="compositionally biased region" description="Basic residues" evidence="8">
    <location>
        <begin position="249"/>
        <end position="259"/>
    </location>
</feature>
<proteinExistence type="inferred from homology"/>
<dbReference type="Gene3D" id="1.20.120.1080">
    <property type="match status" value="1"/>
</dbReference>
<dbReference type="GO" id="GO:0005524">
    <property type="term" value="F:ATP binding"/>
    <property type="evidence" value="ECO:0007669"/>
    <property type="project" value="UniProtKB-KW"/>
</dbReference>
<dbReference type="GO" id="GO:0003724">
    <property type="term" value="F:RNA helicase activity"/>
    <property type="evidence" value="ECO:0007669"/>
    <property type="project" value="UniProtKB-EC"/>
</dbReference>
<keyword evidence="12" id="KW-1185">Reference proteome</keyword>
<dbReference type="Pfam" id="PF07717">
    <property type="entry name" value="OB_NTP_bind"/>
    <property type="match status" value="1"/>
</dbReference>
<dbReference type="InterPro" id="IPR027417">
    <property type="entry name" value="P-loop_NTPase"/>
</dbReference>
<evidence type="ECO:0000256" key="6">
    <source>
        <dbReference type="ARBA" id="ARBA00022840"/>
    </source>
</evidence>
<dbReference type="Pfam" id="PF00271">
    <property type="entry name" value="Helicase_C"/>
    <property type="match status" value="1"/>
</dbReference>
<dbReference type="GO" id="GO:0016787">
    <property type="term" value="F:hydrolase activity"/>
    <property type="evidence" value="ECO:0007669"/>
    <property type="project" value="UniProtKB-KW"/>
</dbReference>
<evidence type="ECO:0000256" key="3">
    <source>
        <dbReference type="ARBA" id="ARBA00022741"/>
    </source>
</evidence>
<comment type="similarity">
    <text evidence="1">Belongs to the DEAD box helicase family. DEAH subfamily.</text>
</comment>
<organism evidence="11 12">
    <name type="scientific">Acanthosepion pharaonis</name>
    <name type="common">Pharaoh cuttlefish</name>
    <name type="synonym">Sepia pharaonis</name>
    <dbReference type="NCBI Taxonomy" id="158019"/>
    <lineage>
        <taxon>Eukaryota</taxon>
        <taxon>Metazoa</taxon>
        <taxon>Spiralia</taxon>
        <taxon>Lophotrochozoa</taxon>
        <taxon>Mollusca</taxon>
        <taxon>Cephalopoda</taxon>
        <taxon>Coleoidea</taxon>
        <taxon>Decapodiformes</taxon>
        <taxon>Sepiida</taxon>
        <taxon>Sepiina</taxon>
        <taxon>Sepiidae</taxon>
        <taxon>Acanthosepion</taxon>
    </lineage>
</organism>
<evidence type="ECO:0000256" key="5">
    <source>
        <dbReference type="ARBA" id="ARBA00022806"/>
    </source>
</evidence>
<dbReference type="Gene3D" id="3.40.50.300">
    <property type="entry name" value="P-loop containing nucleotide triphosphate hydrolases"/>
    <property type="match status" value="2"/>
</dbReference>
<dbReference type="SMART" id="SM00382">
    <property type="entry name" value="AAA"/>
    <property type="match status" value="1"/>
</dbReference>
<protein>
    <recommendedName>
        <fullName evidence="2">RNA helicase</fullName>
        <ecNumber evidence="2">3.6.4.13</ecNumber>
    </recommendedName>
</protein>
<comment type="caution">
    <text evidence="11">The sequence shown here is derived from an EMBL/GenBank/DDBJ whole genome shotgun (WGS) entry which is preliminary data.</text>
</comment>
<dbReference type="PANTHER" id="PTHR18934:SF99">
    <property type="entry name" value="ATP-DEPENDENT RNA HELICASE DHX37-RELATED"/>
    <property type="match status" value="1"/>
</dbReference>
<gene>
    <name evidence="11" type="ORF">SPHA_53436</name>
</gene>
<evidence type="ECO:0000259" key="9">
    <source>
        <dbReference type="PROSITE" id="PS51192"/>
    </source>
</evidence>
<dbReference type="SUPFAM" id="SSF52540">
    <property type="entry name" value="P-loop containing nucleoside triphosphate hydrolases"/>
    <property type="match status" value="1"/>
</dbReference>
<dbReference type="InterPro" id="IPR014001">
    <property type="entry name" value="Helicase_ATP-bd"/>
</dbReference>
<accession>A0A812DKJ2</accession>
<feature type="region of interest" description="Disordered" evidence="8">
    <location>
        <begin position="239"/>
        <end position="265"/>
    </location>
</feature>
<dbReference type="SMART" id="SM00490">
    <property type="entry name" value="HELICc"/>
    <property type="match status" value="1"/>
</dbReference>
<dbReference type="OrthoDB" id="10025033at2759"/>
<evidence type="ECO:0000256" key="2">
    <source>
        <dbReference type="ARBA" id="ARBA00012552"/>
    </source>
</evidence>
<evidence type="ECO:0000313" key="11">
    <source>
        <dbReference type="EMBL" id="CAE1299822.1"/>
    </source>
</evidence>
<dbReference type="InterPro" id="IPR011545">
    <property type="entry name" value="DEAD/DEAH_box_helicase_dom"/>
</dbReference>
<comment type="catalytic activity">
    <reaction evidence="7">
        <text>ATP + H2O = ADP + phosphate + H(+)</text>
        <dbReference type="Rhea" id="RHEA:13065"/>
        <dbReference type="ChEBI" id="CHEBI:15377"/>
        <dbReference type="ChEBI" id="CHEBI:15378"/>
        <dbReference type="ChEBI" id="CHEBI:30616"/>
        <dbReference type="ChEBI" id="CHEBI:43474"/>
        <dbReference type="ChEBI" id="CHEBI:456216"/>
        <dbReference type="EC" id="3.6.4.13"/>
    </reaction>
</comment>
<dbReference type="PROSITE" id="PS51192">
    <property type="entry name" value="HELICASE_ATP_BIND_1"/>
    <property type="match status" value="1"/>
</dbReference>
<name>A0A812DKJ2_ACAPH</name>
<evidence type="ECO:0000313" key="12">
    <source>
        <dbReference type="Proteomes" id="UP000597762"/>
    </source>
</evidence>
<keyword evidence="3" id="KW-0547">Nucleotide-binding</keyword>
<feature type="domain" description="Helicase ATP-binding" evidence="9">
    <location>
        <begin position="1"/>
        <end position="168"/>
    </location>
</feature>
<dbReference type="AlphaFoldDB" id="A0A812DKJ2"/>
<dbReference type="SMART" id="SM00847">
    <property type="entry name" value="HA2"/>
    <property type="match status" value="1"/>
</dbReference>
<dbReference type="InterPro" id="IPR002464">
    <property type="entry name" value="DNA/RNA_helicase_DEAH_CS"/>
</dbReference>
<reference evidence="11" key="1">
    <citation type="submission" date="2021-01" db="EMBL/GenBank/DDBJ databases">
        <authorList>
            <person name="Li R."/>
            <person name="Bekaert M."/>
        </authorList>
    </citation>
    <scope>NUCLEOTIDE SEQUENCE</scope>
    <source>
        <strain evidence="11">Farmed</strain>
    </source>
</reference>
<dbReference type="InterPro" id="IPR011709">
    <property type="entry name" value="DEAD-box_helicase_OB_fold"/>
</dbReference>
<dbReference type="CDD" id="cd17982">
    <property type="entry name" value="DEXHc_DHX37"/>
    <property type="match status" value="1"/>
</dbReference>
<dbReference type="SMART" id="SM00487">
    <property type="entry name" value="DEXDc"/>
    <property type="match status" value="1"/>
</dbReference>
<evidence type="ECO:0000256" key="7">
    <source>
        <dbReference type="ARBA" id="ARBA00047984"/>
    </source>
</evidence>
<dbReference type="FunFam" id="3.40.50.300:FF:000637">
    <property type="entry name" value="ATP-dependent RNA helicase DHX37/DHR1"/>
    <property type="match status" value="1"/>
</dbReference>
<keyword evidence="6" id="KW-0067">ATP-binding</keyword>
<dbReference type="GO" id="GO:0000462">
    <property type="term" value="P:maturation of SSU-rRNA from tricistronic rRNA transcript (SSU-rRNA, 5.8S rRNA, LSU-rRNA)"/>
    <property type="evidence" value="ECO:0007669"/>
    <property type="project" value="TreeGrafter"/>
</dbReference>
<keyword evidence="5" id="KW-0347">Helicase</keyword>
<feature type="domain" description="Helicase C-terminal" evidence="10">
    <location>
        <begin position="187"/>
        <end position="447"/>
    </location>
</feature>
<evidence type="ECO:0000256" key="4">
    <source>
        <dbReference type="ARBA" id="ARBA00022801"/>
    </source>
</evidence>
<evidence type="ECO:0000259" key="10">
    <source>
        <dbReference type="PROSITE" id="PS51194"/>
    </source>
</evidence>
<dbReference type="PROSITE" id="PS00690">
    <property type="entry name" value="DEAH_ATP_HELICASE"/>
    <property type="match status" value="1"/>
</dbReference>
<dbReference type="PANTHER" id="PTHR18934">
    <property type="entry name" value="ATP-DEPENDENT RNA HELICASE"/>
    <property type="match status" value="1"/>
</dbReference>
<dbReference type="InterPro" id="IPR001650">
    <property type="entry name" value="Helicase_C-like"/>
</dbReference>
<dbReference type="Pfam" id="PF23362">
    <property type="entry name" value="DHX37_C"/>
    <property type="match status" value="1"/>
</dbReference>
<dbReference type="InterPro" id="IPR003593">
    <property type="entry name" value="AAA+_ATPase"/>
</dbReference>
<evidence type="ECO:0000256" key="8">
    <source>
        <dbReference type="SAM" id="MobiDB-lite"/>
    </source>
</evidence>
<keyword evidence="4 11" id="KW-0378">Hydrolase</keyword>
<dbReference type="InterPro" id="IPR007502">
    <property type="entry name" value="Helicase-assoc_dom"/>
</dbReference>
<dbReference type="EMBL" id="CAHIKZ030003402">
    <property type="protein sequence ID" value="CAE1299822.1"/>
    <property type="molecule type" value="Genomic_DNA"/>
</dbReference>
<dbReference type="GO" id="GO:0005730">
    <property type="term" value="C:nucleolus"/>
    <property type="evidence" value="ECO:0007669"/>
    <property type="project" value="TreeGrafter"/>
</dbReference>
<dbReference type="GO" id="GO:0003723">
    <property type="term" value="F:RNA binding"/>
    <property type="evidence" value="ECO:0007669"/>
    <property type="project" value="TreeGrafter"/>
</dbReference>
<dbReference type="Pfam" id="PF00270">
    <property type="entry name" value="DEAD"/>
    <property type="match status" value="1"/>
</dbReference>
<evidence type="ECO:0000256" key="1">
    <source>
        <dbReference type="ARBA" id="ARBA00008792"/>
    </source>
</evidence>
<sequence length="885" mass="99845">MESINENRVVIIVGDTGSGKTTQVPQFLYEAGYAQDGKLIGITEPRRVAAISMSNRVGSEMNLSSSVVSYQIRYEGNTSSETKIKFMTDGVLFKEVQQDFLLTKYSVIILDEAHERTVYTDILIGLLSRIVPIREKKGNPLKLVIMSATLRLEDFTGNPNLFKITPPIVKVDSRQYPVTIHFNKHTPVEDYLGEVYKKTCKIHTQLPEGGILIFVTSQQEVHTLCNRLRQRFPFHSNLTDTATASSQTKHSKKSSRKRKQEKEKVQLPDIKLDNYSIYPENKNIELADDDDDVDLSDGFEDKDDIELEKQFGNGPMEPLYVLPLYSLLPGDKQAKVFQPPPPNCRLCVVATNVAETSLTIPNVKYVVDCGKVKTKYCDKVTGASTFKVTWTSKASASQRAGRAGRVGPGHCYRLYSSAVYNDFEEFSLPEILRRPIDDIVLQMRFLGIDKVINFPFPTSPDKKQLLAAEKLLVSLGALNKADIPKSFKESKNVVTTLTNIGQSMATLPVSPRYAKMLVLAHQHGLMPYAIAMVAALSVQELFLPIKKTPQDRSGKRTNQDFAATARALWSGSGHSLLLGDPMLLLKGVGACEFDGNVDQFCDKFCIRTKGMKEVRKLRLQLTNTINLAVPGINLCIDPKMEPPTESHAKLLRQIVLAGLGDHVARRIDILPGDCTEEKKKQLKYAYETLETSDPVWIHPDSVLYKKRPKYVAYQHIHETSKPFMKVVAGIEPEWFPLILPNMCTFSKPEEEPAPRYDSQKGKVLCHMGGTFGPQSWPFTPTEMEYPSGIDCCRWFARFLLEGLVCPKLKKFVPVLSEPPCIMIKFWSKLKPQTEVLLKPLLAANITTKKSLLKQWTKDDTFLLFEYSRWLPEEHHPELKKQWPPV</sequence>
<dbReference type="Proteomes" id="UP000597762">
    <property type="component" value="Unassembled WGS sequence"/>
</dbReference>
<dbReference type="InterPro" id="IPR056371">
    <property type="entry name" value="DHX37-like_C"/>
</dbReference>
<dbReference type="EC" id="3.6.4.13" evidence="2"/>